<keyword evidence="3" id="KW-1185">Reference proteome</keyword>
<dbReference type="Proteomes" id="UP001322785">
    <property type="component" value="Chromosome"/>
</dbReference>
<gene>
    <name evidence="2" type="ORF">U5G49_002890</name>
</gene>
<protein>
    <recommendedName>
        <fullName evidence="4">NlpC/P60 domain-containing protein</fullName>
    </recommendedName>
</protein>
<sequence>MDDLDPNANNDLDPGKSPGPNPSREDIVVANFGIDGTGDLPPGERVDDLPEAFAIATTDFSIAKAKAFLEACLNSNPRVTYGLGKKISPGQQPGSGGFLQVDCSGFVRQTIRLATNLGGTFPDGSVVQHEWVRKKGYAPDSVASGAASDNNIRIAFLSPSSTSSGIGHVVLLYRGMSFESHGGVGPDSRPWTGAGWQAKTKVYVFGRAV</sequence>
<feature type="region of interest" description="Disordered" evidence="1">
    <location>
        <begin position="1"/>
        <end position="26"/>
    </location>
</feature>
<feature type="compositionally biased region" description="Low complexity" evidence="1">
    <location>
        <begin position="1"/>
        <end position="12"/>
    </location>
</feature>
<evidence type="ECO:0000313" key="3">
    <source>
        <dbReference type="Proteomes" id="UP001322785"/>
    </source>
</evidence>
<reference evidence="2 3" key="1">
    <citation type="submission" date="2023-12" db="EMBL/GenBank/DDBJ databases">
        <authorList>
            <person name="Menendez E."/>
            <person name="Kaur S."/>
            <person name="Flores-Felix J.D."/>
            <person name="diCenzo G.C."/>
            <person name="Peix A."/>
            <person name="Velazquez E."/>
        </authorList>
    </citation>
    <scope>NUCLEOTIDE SEQUENCE [LARGE SCALE GENOMIC DNA]</scope>
    <source>
        <strain evidence="2 3">CIP 108029</strain>
    </source>
</reference>
<dbReference type="EMBL" id="CP140635">
    <property type="protein sequence ID" value="WQN37751.1"/>
    <property type="molecule type" value="Genomic_DNA"/>
</dbReference>
<evidence type="ECO:0000313" key="2">
    <source>
        <dbReference type="EMBL" id="WQN37751.1"/>
    </source>
</evidence>
<organism evidence="2 3">
    <name type="scientific">Rhizobium indigoferae</name>
    <dbReference type="NCBI Taxonomy" id="158891"/>
    <lineage>
        <taxon>Bacteria</taxon>
        <taxon>Pseudomonadati</taxon>
        <taxon>Pseudomonadota</taxon>
        <taxon>Alphaproteobacteria</taxon>
        <taxon>Hyphomicrobiales</taxon>
        <taxon>Rhizobiaceae</taxon>
        <taxon>Rhizobium/Agrobacterium group</taxon>
        <taxon>Rhizobium</taxon>
    </lineage>
</organism>
<dbReference type="RefSeq" id="WP_193445516.1">
    <property type="nucleotide sequence ID" value="NZ_BSOQ01000025.1"/>
</dbReference>
<proteinExistence type="predicted"/>
<name>A0ABZ0ZF70_9HYPH</name>
<evidence type="ECO:0008006" key="4">
    <source>
        <dbReference type="Google" id="ProtNLM"/>
    </source>
</evidence>
<accession>A0ABZ0ZF70</accession>
<evidence type="ECO:0000256" key="1">
    <source>
        <dbReference type="SAM" id="MobiDB-lite"/>
    </source>
</evidence>